<feature type="region of interest" description="Disordered" evidence="2">
    <location>
        <begin position="114"/>
        <end position="145"/>
    </location>
</feature>
<evidence type="ECO:0000256" key="2">
    <source>
        <dbReference type="SAM" id="MobiDB-lite"/>
    </source>
</evidence>
<proteinExistence type="inferred from homology"/>
<keyword evidence="1" id="KW-0158">Chromosome</keyword>
<evidence type="ECO:0000256" key="1">
    <source>
        <dbReference type="RuleBase" id="RU003767"/>
    </source>
</evidence>
<dbReference type="GO" id="GO:0000786">
    <property type="term" value="C:nucleosome"/>
    <property type="evidence" value="ECO:0007669"/>
    <property type="project" value="UniProtKB-KW"/>
</dbReference>
<comment type="caution">
    <text evidence="3">The sequence shown here is derived from an EMBL/GenBank/DDBJ whole genome shotgun (WGS) entry which is preliminary data.</text>
</comment>
<reference evidence="3" key="1">
    <citation type="submission" date="2021-08" db="EMBL/GenBank/DDBJ databases">
        <title>WGS assembly of Ceratopteris richardii.</title>
        <authorList>
            <person name="Marchant D.B."/>
            <person name="Chen G."/>
            <person name="Jenkins J."/>
            <person name="Shu S."/>
            <person name="Leebens-Mack J."/>
            <person name="Grimwood J."/>
            <person name="Schmutz J."/>
            <person name="Soltis P."/>
            <person name="Soltis D."/>
            <person name="Chen Z.-H."/>
        </authorList>
    </citation>
    <scope>NUCLEOTIDE SEQUENCE</scope>
    <source>
        <strain evidence="3">Whitten #5841</strain>
        <tissue evidence="3">Leaf</tissue>
    </source>
</reference>
<dbReference type="SUPFAM" id="SSF47113">
    <property type="entry name" value="Histone-fold"/>
    <property type="match status" value="1"/>
</dbReference>
<accession>A0A8T2RXL5</accession>
<comment type="subcellular location">
    <subcellularLocation>
        <location evidence="1">Nucleus</location>
    </subcellularLocation>
</comment>
<sequence length="161" mass="17493">MKLALDKRVEHGTLNTTPPCDDPFCLIPVQVACPNFVNSRHHTVAMADSRGKAVGKKTTSRSSKADLQFPVGRIAWFLKSSTYVERIGAGAPVYLTDVLECLAADDSILSRLPPDHASGITRGKDNPQLLTSSTREGGRGSLSPARDLLSPSYQCLFMFLF</sequence>
<dbReference type="GO" id="GO:0046982">
    <property type="term" value="F:protein heterodimerization activity"/>
    <property type="evidence" value="ECO:0007669"/>
    <property type="project" value="InterPro"/>
</dbReference>
<keyword evidence="4" id="KW-1185">Reference proteome</keyword>
<dbReference type="GO" id="GO:0003677">
    <property type="term" value="F:DNA binding"/>
    <property type="evidence" value="ECO:0007669"/>
    <property type="project" value="UniProtKB-KW"/>
</dbReference>
<dbReference type="Proteomes" id="UP000825935">
    <property type="component" value="Chromosome 24"/>
</dbReference>
<organism evidence="3 4">
    <name type="scientific">Ceratopteris richardii</name>
    <name type="common">Triangle waterfern</name>
    <dbReference type="NCBI Taxonomy" id="49495"/>
    <lineage>
        <taxon>Eukaryota</taxon>
        <taxon>Viridiplantae</taxon>
        <taxon>Streptophyta</taxon>
        <taxon>Embryophyta</taxon>
        <taxon>Tracheophyta</taxon>
        <taxon>Polypodiopsida</taxon>
        <taxon>Polypodiidae</taxon>
        <taxon>Polypodiales</taxon>
        <taxon>Pteridineae</taxon>
        <taxon>Pteridaceae</taxon>
        <taxon>Parkerioideae</taxon>
        <taxon>Ceratopteris</taxon>
    </lineage>
</organism>
<protein>
    <recommendedName>
        <fullName evidence="1">Histone H2A</fullName>
    </recommendedName>
</protein>
<name>A0A8T2RXL5_CERRI</name>
<dbReference type="GO" id="GO:0005634">
    <property type="term" value="C:nucleus"/>
    <property type="evidence" value="ECO:0007669"/>
    <property type="project" value="UniProtKB-SubCell"/>
</dbReference>
<dbReference type="InterPro" id="IPR009072">
    <property type="entry name" value="Histone-fold"/>
</dbReference>
<keyword evidence="1" id="KW-0544">Nucleosome core</keyword>
<dbReference type="OrthoDB" id="9421954at2759"/>
<dbReference type="GO" id="GO:0030527">
    <property type="term" value="F:structural constituent of chromatin"/>
    <property type="evidence" value="ECO:0007669"/>
    <property type="project" value="InterPro"/>
</dbReference>
<dbReference type="SMART" id="SM00414">
    <property type="entry name" value="H2A"/>
    <property type="match status" value="1"/>
</dbReference>
<dbReference type="InterPro" id="IPR002119">
    <property type="entry name" value="Histone_H2A"/>
</dbReference>
<evidence type="ECO:0000313" key="3">
    <source>
        <dbReference type="EMBL" id="KAH7300305.1"/>
    </source>
</evidence>
<dbReference type="EMBL" id="CM035429">
    <property type="protein sequence ID" value="KAH7300305.1"/>
    <property type="molecule type" value="Genomic_DNA"/>
</dbReference>
<comment type="similarity">
    <text evidence="1">Belongs to the histone H2A family.</text>
</comment>
<keyword evidence="1" id="KW-0238">DNA-binding</keyword>
<evidence type="ECO:0000313" key="4">
    <source>
        <dbReference type="Proteomes" id="UP000825935"/>
    </source>
</evidence>
<comment type="subunit">
    <text evidence="1">The nucleosome is a histone octamer containing two molecules each of H2A, H2B, H3 and H4 assembled in one H3-H4 heterotetramer and two H2A-H2B heterodimers. The octamer wraps approximately 147 bp of DNA.</text>
</comment>
<dbReference type="PANTHER" id="PTHR23430">
    <property type="entry name" value="HISTONE H2A"/>
    <property type="match status" value="1"/>
</dbReference>
<dbReference type="AlphaFoldDB" id="A0A8T2RXL5"/>
<gene>
    <name evidence="3" type="ORF">KP509_24G055300</name>
</gene>
<dbReference type="PRINTS" id="PR00620">
    <property type="entry name" value="HISTONEH2A"/>
</dbReference>
<keyword evidence="1" id="KW-0539">Nucleus</keyword>
<dbReference type="Gene3D" id="1.10.20.10">
    <property type="entry name" value="Histone, subunit A"/>
    <property type="match status" value="1"/>
</dbReference>